<feature type="transmembrane region" description="Helical" evidence="2">
    <location>
        <begin position="74"/>
        <end position="97"/>
    </location>
</feature>
<evidence type="ECO:0000256" key="1">
    <source>
        <dbReference type="SAM" id="MobiDB-lite"/>
    </source>
</evidence>
<feature type="region of interest" description="Disordered" evidence="1">
    <location>
        <begin position="1"/>
        <end position="51"/>
    </location>
</feature>
<keyword evidence="5" id="KW-1185">Reference proteome</keyword>
<feature type="transmembrane region" description="Helical" evidence="2">
    <location>
        <begin position="130"/>
        <end position="159"/>
    </location>
</feature>
<sequence length="173" mass="18359">MASNDQQTQQPEAPASPDEAQADHTLPVQGKGDASKGSSRSPKVKPAEDDDAGRTVRRVRLTLASIDPFSVMKLSFLIAIAIGIATVVAIVLLWNIVNTMGIWASIDSLGRDLTGGDPLPFMEFFTFSKFVSYGTVIAAVNVVIITALGTLLAFLYNIVAALLGGLTMTFTDD</sequence>
<keyword evidence="2" id="KW-0812">Transmembrane</keyword>
<name>A0ABV6RDB5_9MICO</name>
<feature type="compositionally biased region" description="Polar residues" evidence="1">
    <location>
        <begin position="1"/>
        <end position="11"/>
    </location>
</feature>
<protein>
    <submittedName>
        <fullName evidence="4">DUF3566 domain-containing protein</fullName>
    </submittedName>
</protein>
<comment type="caution">
    <text evidence="4">The sequence shown here is derived from an EMBL/GenBank/DDBJ whole genome shotgun (WGS) entry which is preliminary data.</text>
</comment>
<dbReference type="Proteomes" id="UP001589793">
    <property type="component" value="Unassembled WGS sequence"/>
</dbReference>
<proteinExistence type="predicted"/>
<feature type="domain" description="DUF3566" evidence="3">
    <location>
        <begin position="57"/>
        <end position="172"/>
    </location>
</feature>
<dbReference type="RefSeq" id="WP_376981559.1">
    <property type="nucleotide sequence ID" value="NZ_JBHLSV010000017.1"/>
</dbReference>
<accession>A0ABV6RDB5</accession>
<dbReference type="Pfam" id="PF12089">
    <property type="entry name" value="DUF3566"/>
    <property type="match status" value="1"/>
</dbReference>
<keyword evidence="2" id="KW-0472">Membrane</keyword>
<gene>
    <name evidence="4" type="ORF">ACFFF6_13470</name>
</gene>
<reference evidence="4 5" key="1">
    <citation type="submission" date="2024-09" db="EMBL/GenBank/DDBJ databases">
        <authorList>
            <person name="Sun Q."/>
            <person name="Mori K."/>
        </authorList>
    </citation>
    <scope>NUCLEOTIDE SEQUENCE [LARGE SCALE GENOMIC DNA]</scope>
    <source>
        <strain evidence="4 5">CICC 10874</strain>
    </source>
</reference>
<evidence type="ECO:0000259" key="3">
    <source>
        <dbReference type="Pfam" id="PF12089"/>
    </source>
</evidence>
<dbReference type="InterPro" id="IPR021949">
    <property type="entry name" value="DUF3566_TM"/>
</dbReference>
<keyword evidence="2" id="KW-1133">Transmembrane helix</keyword>
<organism evidence="4 5">
    <name type="scientific">Brachybacterium hainanense</name>
    <dbReference type="NCBI Taxonomy" id="1541174"/>
    <lineage>
        <taxon>Bacteria</taxon>
        <taxon>Bacillati</taxon>
        <taxon>Actinomycetota</taxon>
        <taxon>Actinomycetes</taxon>
        <taxon>Micrococcales</taxon>
        <taxon>Dermabacteraceae</taxon>
        <taxon>Brachybacterium</taxon>
    </lineage>
</organism>
<dbReference type="EMBL" id="JBHLSV010000017">
    <property type="protein sequence ID" value="MFC0674972.1"/>
    <property type="molecule type" value="Genomic_DNA"/>
</dbReference>
<evidence type="ECO:0000313" key="5">
    <source>
        <dbReference type="Proteomes" id="UP001589793"/>
    </source>
</evidence>
<evidence type="ECO:0000313" key="4">
    <source>
        <dbReference type="EMBL" id="MFC0674972.1"/>
    </source>
</evidence>
<evidence type="ECO:0000256" key="2">
    <source>
        <dbReference type="SAM" id="Phobius"/>
    </source>
</evidence>